<dbReference type="AlphaFoldDB" id="A0A4Y2KDL3"/>
<keyword evidence="2" id="KW-1185">Reference proteome</keyword>
<comment type="caution">
    <text evidence="1">The sequence shown here is derived from an EMBL/GenBank/DDBJ whole genome shotgun (WGS) entry which is preliminary data.</text>
</comment>
<dbReference type="Proteomes" id="UP000499080">
    <property type="component" value="Unassembled WGS sequence"/>
</dbReference>
<protein>
    <submittedName>
        <fullName evidence="1">Uncharacterized protein</fullName>
    </submittedName>
</protein>
<proteinExistence type="predicted"/>
<gene>
    <name evidence="1" type="ORF">AVEN_9017_1</name>
</gene>
<accession>A0A4Y2KDL3</accession>
<reference evidence="1 2" key="1">
    <citation type="journal article" date="2019" name="Sci. Rep.">
        <title>Orb-weaving spider Araneus ventricosus genome elucidates the spidroin gene catalogue.</title>
        <authorList>
            <person name="Kono N."/>
            <person name="Nakamura H."/>
            <person name="Ohtoshi R."/>
            <person name="Moran D.A.P."/>
            <person name="Shinohara A."/>
            <person name="Yoshida Y."/>
            <person name="Fujiwara M."/>
            <person name="Mori M."/>
            <person name="Tomita M."/>
            <person name="Arakawa K."/>
        </authorList>
    </citation>
    <scope>NUCLEOTIDE SEQUENCE [LARGE SCALE GENOMIC DNA]</scope>
</reference>
<organism evidence="1 2">
    <name type="scientific">Araneus ventricosus</name>
    <name type="common">Orbweaver spider</name>
    <name type="synonym">Epeira ventricosa</name>
    <dbReference type="NCBI Taxonomy" id="182803"/>
    <lineage>
        <taxon>Eukaryota</taxon>
        <taxon>Metazoa</taxon>
        <taxon>Ecdysozoa</taxon>
        <taxon>Arthropoda</taxon>
        <taxon>Chelicerata</taxon>
        <taxon>Arachnida</taxon>
        <taxon>Araneae</taxon>
        <taxon>Araneomorphae</taxon>
        <taxon>Entelegynae</taxon>
        <taxon>Araneoidea</taxon>
        <taxon>Araneidae</taxon>
        <taxon>Araneus</taxon>
    </lineage>
</organism>
<evidence type="ECO:0000313" key="2">
    <source>
        <dbReference type="Proteomes" id="UP000499080"/>
    </source>
</evidence>
<evidence type="ECO:0000313" key="1">
    <source>
        <dbReference type="EMBL" id="GBN00059.1"/>
    </source>
</evidence>
<dbReference type="EMBL" id="BGPR01114119">
    <property type="protein sequence ID" value="GBN00059.1"/>
    <property type="molecule type" value="Genomic_DNA"/>
</dbReference>
<name>A0A4Y2KDL3_ARAVE</name>
<sequence>MRPDPQRTRRKREEKGSRDVVKTTLYYITRRSLKGPCRLTVGRPHRLTDKRTLYVVTLSNDETGKGAQGLWLIKLFVTRTNHGDITFRPRLRGDGQKDF</sequence>